<feature type="transmembrane region" description="Helical" evidence="1">
    <location>
        <begin position="47"/>
        <end position="70"/>
    </location>
</feature>
<evidence type="ECO:0000313" key="2">
    <source>
        <dbReference type="EMBL" id="GMA96792.1"/>
    </source>
</evidence>
<dbReference type="EMBL" id="BSVB01000001">
    <property type="protein sequence ID" value="GMA96792.1"/>
    <property type="molecule type" value="Genomic_DNA"/>
</dbReference>
<feature type="transmembrane region" description="Helical" evidence="1">
    <location>
        <begin position="17"/>
        <end position="41"/>
    </location>
</feature>
<keyword evidence="3" id="KW-1185">Reference proteome</keyword>
<feature type="transmembrane region" description="Helical" evidence="1">
    <location>
        <begin position="77"/>
        <end position="97"/>
    </location>
</feature>
<dbReference type="Proteomes" id="UP001157034">
    <property type="component" value="Unassembled WGS sequence"/>
</dbReference>
<keyword evidence="1" id="KW-1133">Transmembrane helix</keyword>
<evidence type="ECO:0000256" key="1">
    <source>
        <dbReference type="SAM" id="Phobius"/>
    </source>
</evidence>
<gene>
    <name evidence="2" type="ORF">GCM10025881_36160</name>
</gene>
<proteinExistence type="predicted"/>
<organism evidence="2 3">
    <name type="scientific">Pseudolysinimonas kribbensis</name>
    <dbReference type="NCBI Taxonomy" id="433641"/>
    <lineage>
        <taxon>Bacteria</taxon>
        <taxon>Bacillati</taxon>
        <taxon>Actinomycetota</taxon>
        <taxon>Actinomycetes</taxon>
        <taxon>Micrococcales</taxon>
        <taxon>Microbacteriaceae</taxon>
        <taxon>Pseudolysinimonas</taxon>
    </lineage>
</organism>
<accession>A0ABQ6K7Z7</accession>
<evidence type="ECO:0000313" key="3">
    <source>
        <dbReference type="Proteomes" id="UP001157034"/>
    </source>
</evidence>
<protein>
    <submittedName>
        <fullName evidence="2">Uncharacterized protein</fullName>
    </submittedName>
</protein>
<comment type="caution">
    <text evidence="2">The sequence shown here is derived from an EMBL/GenBank/DDBJ whole genome shotgun (WGS) entry which is preliminary data.</text>
</comment>
<reference evidence="3" key="1">
    <citation type="journal article" date="2019" name="Int. J. Syst. Evol. Microbiol.">
        <title>The Global Catalogue of Microorganisms (GCM) 10K type strain sequencing project: providing services to taxonomists for standard genome sequencing and annotation.</title>
        <authorList>
            <consortium name="The Broad Institute Genomics Platform"/>
            <consortium name="The Broad Institute Genome Sequencing Center for Infectious Disease"/>
            <person name="Wu L."/>
            <person name="Ma J."/>
        </authorList>
    </citation>
    <scope>NUCLEOTIDE SEQUENCE [LARGE SCALE GENOMIC DNA]</scope>
    <source>
        <strain evidence="3">NBRC 108894</strain>
    </source>
</reference>
<sequence>MTATAGQSIASLRVTRLVAVSLGLGGLILFVFDLSLVIGQARVFAPWWSLTATTGVVGAGIAVAVVGLVGTPRATVVAFRVLAAAMLAVALLALVAVPGGESDRSPGPPICWSSVPRRRARDCRCRRPWPISWRCSARSAPKRSSSSCPRCDSTRCCTCVSRCSMRPS</sequence>
<keyword evidence="1" id="KW-0812">Transmembrane</keyword>
<keyword evidence="1" id="KW-0472">Membrane</keyword>
<name>A0ABQ6K7Z7_9MICO</name>